<dbReference type="RefSeq" id="WP_204630345.1">
    <property type="nucleotide sequence ID" value="NZ_BSOC01000006.1"/>
</dbReference>
<reference evidence="1" key="1">
    <citation type="submission" date="2020-10" db="EMBL/GenBank/DDBJ databases">
        <title>Phylogeny of dyella-like bacteria.</title>
        <authorList>
            <person name="Fu J."/>
        </authorList>
    </citation>
    <scope>NUCLEOTIDE SEQUENCE</scope>
    <source>
        <strain evidence="1">DHON07</strain>
    </source>
</reference>
<accession>A0ABS2KC09</accession>
<evidence type="ECO:0000313" key="1">
    <source>
        <dbReference type="EMBL" id="MBM7128726.1"/>
    </source>
</evidence>
<name>A0ABS2KC09_9GAMM</name>
<keyword evidence="2" id="KW-1185">Reference proteome</keyword>
<dbReference type="EMBL" id="JADIKF010000035">
    <property type="protein sequence ID" value="MBM7128726.1"/>
    <property type="molecule type" value="Genomic_DNA"/>
</dbReference>
<organism evidence="1 2">
    <name type="scientific">Dyella mobilis</name>
    <dbReference type="NCBI Taxonomy" id="1849582"/>
    <lineage>
        <taxon>Bacteria</taxon>
        <taxon>Pseudomonadati</taxon>
        <taxon>Pseudomonadota</taxon>
        <taxon>Gammaproteobacteria</taxon>
        <taxon>Lysobacterales</taxon>
        <taxon>Rhodanobacteraceae</taxon>
        <taxon>Dyella</taxon>
    </lineage>
</organism>
<proteinExistence type="predicted"/>
<sequence>MTTVVSRTIRSTPERTASDTWQLIVALLTQGREGTARQELDAVIGIASSLIADQAPRQAPIVVTCDGPRTRIYCLYGEEARDGDDAKEDSLGFDPLNGEWSVSLPCPKDNLAWVQAALERHSSRITARDQAAGFVTEAAAETSATSLTLDIAGFSQS</sequence>
<protein>
    <submittedName>
        <fullName evidence="1">Uncharacterized protein</fullName>
    </submittedName>
</protein>
<gene>
    <name evidence="1" type="ORF">ISS99_04245</name>
</gene>
<evidence type="ECO:0000313" key="2">
    <source>
        <dbReference type="Proteomes" id="UP001430193"/>
    </source>
</evidence>
<comment type="caution">
    <text evidence="1">The sequence shown here is derived from an EMBL/GenBank/DDBJ whole genome shotgun (WGS) entry which is preliminary data.</text>
</comment>
<dbReference type="Proteomes" id="UP001430193">
    <property type="component" value="Unassembled WGS sequence"/>
</dbReference>